<keyword evidence="2 5" id="KW-0689">Ribosomal protein</keyword>
<dbReference type="PANTHER" id="PTHR10746">
    <property type="entry name" value="50S RIBOSOMAL PROTEIN L4"/>
    <property type="match status" value="1"/>
</dbReference>
<reference evidence="7 8" key="1">
    <citation type="journal article" date="2017" name="ISME J.">
        <title>Potential for microbial H2 and metal transformations associated with novel bacteria and archaea in deep terrestrial subsurface sediments.</title>
        <authorList>
            <person name="Hernsdorf A.W."/>
            <person name="Amano Y."/>
            <person name="Miyakawa K."/>
            <person name="Ise K."/>
            <person name="Suzuki Y."/>
            <person name="Anantharaman K."/>
            <person name="Probst A."/>
            <person name="Burstein D."/>
            <person name="Thomas B.C."/>
            <person name="Banfield J.F."/>
        </authorList>
    </citation>
    <scope>NUCLEOTIDE SEQUENCE [LARGE SCALE GENOMIC DNA]</scope>
    <source>
        <strain evidence="7">HGW-Falkowbacteria-1</strain>
    </source>
</reference>
<dbReference type="EMBL" id="PHAI01000002">
    <property type="protein sequence ID" value="PKM91256.1"/>
    <property type="molecule type" value="Genomic_DNA"/>
</dbReference>
<evidence type="ECO:0000256" key="2">
    <source>
        <dbReference type="ARBA" id="ARBA00022980"/>
    </source>
</evidence>
<comment type="function">
    <text evidence="5">One of the primary rRNA binding proteins, this protein initially binds near the 5'-end of the 23S rRNA. It is important during the early stages of 50S assembly. It makes multiple contacts with different domains of the 23S rRNA in the assembled 50S subunit and ribosome.</text>
</comment>
<evidence type="ECO:0000256" key="5">
    <source>
        <dbReference type="HAMAP-Rule" id="MF_01328"/>
    </source>
</evidence>
<keyword evidence="5" id="KW-0699">rRNA-binding</keyword>
<dbReference type="GO" id="GO:1990904">
    <property type="term" value="C:ribonucleoprotein complex"/>
    <property type="evidence" value="ECO:0007669"/>
    <property type="project" value="UniProtKB-KW"/>
</dbReference>
<proteinExistence type="inferred from homology"/>
<dbReference type="PANTHER" id="PTHR10746:SF6">
    <property type="entry name" value="LARGE RIBOSOMAL SUBUNIT PROTEIN UL4M"/>
    <property type="match status" value="1"/>
</dbReference>
<sequence length="220" mass="24858">MPIKINIYNKSAESVGELKLSDKVFGLDLNADLMHQALVTQMANERQVLAHTKTKGEVRGGGKKPWKQKGTGRARAGSSRSPIWIGGGVTFGPRKDRNFSKKINKKMKQKALMMVFSDKVKNNSLIIVDKLEMAEFKTKTLNDFLKKIEVNFSNSDKKTKRSILVVNDNNDKKVFYSGRNLAGIEIINLENVNIMDLLKNKNLLITESAIKKIDERYSKE</sequence>
<evidence type="ECO:0000256" key="3">
    <source>
        <dbReference type="ARBA" id="ARBA00023274"/>
    </source>
</evidence>
<evidence type="ECO:0000313" key="7">
    <source>
        <dbReference type="EMBL" id="PKM91256.1"/>
    </source>
</evidence>
<dbReference type="InterPro" id="IPR013005">
    <property type="entry name" value="Ribosomal_uL4-like"/>
</dbReference>
<dbReference type="InterPro" id="IPR023574">
    <property type="entry name" value="Ribosomal_uL4_dom_sf"/>
</dbReference>
<gene>
    <name evidence="5" type="primary">rplD</name>
    <name evidence="7" type="ORF">CVU82_01500</name>
</gene>
<dbReference type="AlphaFoldDB" id="A0A2N2E9A7"/>
<dbReference type="SUPFAM" id="SSF52166">
    <property type="entry name" value="Ribosomal protein L4"/>
    <property type="match status" value="1"/>
</dbReference>
<comment type="subunit">
    <text evidence="5">Part of the 50S ribosomal subunit.</text>
</comment>
<dbReference type="GO" id="GO:0006412">
    <property type="term" value="P:translation"/>
    <property type="evidence" value="ECO:0007669"/>
    <property type="project" value="UniProtKB-UniRule"/>
</dbReference>
<dbReference type="InterPro" id="IPR002136">
    <property type="entry name" value="Ribosomal_uL4"/>
</dbReference>
<keyword evidence="5" id="KW-0694">RNA-binding</keyword>
<comment type="function">
    <text evidence="5">Forms part of the polypeptide exit tunnel.</text>
</comment>
<dbReference type="Gene3D" id="3.40.1370.10">
    <property type="match status" value="1"/>
</dbReference>
<feature type="region of interest" description="Disordered" evidence="6">
    <location>
        <begin position="53"/>
        <end position="78"/>
    </location>
</feature>
<comment type="similarity">
    <text evidence="1 5">Belongs to the universal ribosomal protein uL4 family.</text>
</comment>
<accession>A0A2N2E9A7</accession>
<feature type="compositionally biased region" description="Basic residues" evidence="6">
    <location>
        <begin position="61"/>
        <end position="72"/>
    </location>
</feature>
<dbReference type="Proteomes" id="UP000233517">
    <property type="component" value="Unassembled WGS sequence"/>
</dbReference>
<evidence type="ECO:0000256" key="1">
    <source>
        <dbReference type="ARBA" id="ARBA00010528"/>
    </source>
</evidence>
<evidence type="ECO:0000256" key="6">
    <source>
        <dbReference type="SAM" id="MobiDB-lite"/>
    </source>
</evidence>
<dbReference type="NCBIfam" id="TIGR03953">
    <property type="entry name" value="rplD_bact"/>
    <property type="match status" value="1"/>
</dbReference>
<dbReference type="Pfam" id="PF00573">
    <property type="entry name" value="Ribosomal_L4"/>
    <property type="match status" value="1"/>
</dbReference>
<name>A0A2N2E9A7_9BACT</name>
<dbReference type="GO" id="GO:0019843">
    <property type="term" value="F:rRNA binding"/>
    <property type="evidence" value="ECO:0007669"/>
    <property type="project" value="UniProtKB-UniRule"/>
</dbReference>
<dbReference type="GO" id="GO:0003735">
    <property type="term" value="F:structural constituent of ribosome"/>
    <property type="evidence" value="ECO:0007669"/>
    <property type="project" value="InterPro"/>
</dbReference>
<organism evidence="7 8">
    <name type="scientific">Candidatus Falkowbacteria bacterium HGW-Falkowbacteria-1</name>
    <dbReference type="NCBI Taxonomy" id="2013768"/>
    <lineage>
        <taxon>Bacteria</taxon>
        <taxon>Candidatus Falkowiibacteriota</taxon>
    </lineage>
</organism>
<evidence type="ECO:0000313" key="8">
    <source>
        <dbReference type="Proteomes" id="UP000233517"/>
    </source>
</evidence>
<evidence type="ECO:0000256" key="4">
    <source>
        <dbReference type="ARBA" id="ARBA00035244"/>
    </source>
</evidence>
<comment type="caution">
    <text evidence="7">The sequence shown here is derived from an EMBL/GenBank/DDBJ whole genome shotgun (WGS) entry which is preliminary data.</text>
</comment>
<protein>
    <recommendedName>
        <fullName evidence="4 5">Large ribosomal subunit protein uL4</fullName>
    </recommendedName>
</protein>
<dbReference type="GO" id="GO:0005840">
    <property type="term" value="C:ribosome"/>
    <property type="evidence" value="ECO:0007669"/>
    <property type="project" value="UniProtKB-KW"/>
</dbReference>
<keyword evidence="3 5" id="KW-0687">Ribonucleoprotein</keyword>
<dbReference type="HAMAP" id="MF_01328_B">
    <property type="entry name" value="Ribosomal_uL4_B"/>
    <property type="match status" value="1"/>
</dbReference>